<protein>
    <submittedName>
        <fullName evidence="1">Four helix bundle protein</fullName>
    </submittedName>
</protein>
<dbReference type="SUPFAM" id="SSF158446">
    <property type="entry name" value="IVS-encoded protein-like"/>
    <property type="match status" value="1"/>
</dbReference>
<dbReference type="AlphaFoldDB" id="A0A410P7B2"/>
<dbReference type="NCBIfam" id="NF008911">
    <property type="entry name" value="PRK12275.1-2"/>
    <property type="match status" value="1"/>
</dbReference>
<evidence type="ECO:0000313" key="2">
    <source>
        <dbReference type="Proteomes" id="UP000287243"/>
    </source>
</evidence>
<dbReference type="Gene3D" id="1.20.1440.60">
    <property type="entry name" value="23S rRNA-intervening sequence"/>
    <property type="match status" value="1"/>
</dbReference>
<reference evidence="1 2" key="1">
    <citation type="submission" date="2017-01" db="EMBL/GenBank/DDBJ databases">
        <title>First insights into the biology of 'candidatus Vampirococcus archaeovorus'.</title>
        <authorList>
            <person name="Kizina J."/>
            <person name="Jordan S."/>
            <person name="Stueber K."/>
            <person name="Reinhardt R."/>
            <person name="Harder J."/>
        </authorList>
    </citation>
    <scope>NUCLEOTIDE SEQUENCE [LARGE SCALE GENOMIC DNA]</scope>
    <source>
        <strain evidence="1 2">LiM</strain>
    </source>
</reference>
<dbReference type="EMBL" id="CP019384">
    <property type="protein sequence ID" value="QAT17993.1"/>
    <property type="molecule type" value="Genomic_DNA"/>
</dbReference>
<dbReference type="CDD" id="cd16377">
    <property type="entry name" value="23S_rRNA_IVP_like"/>
    <property type="match status" value="1"/>
</dbReference>
<dbReference type="OrthoDB" id="9800370at2"/>
<name>A0A410P7B2_VELA1</name>
<dbReference type="InterPro" id="IPR036583">
    <property type="entry name" value="23S_rRNA_IVS_sf"/>
</dbReference>
<dbReference type="PANTHER" id="PTHR38471:SF2">
    <property type="entry name" value="FOUR HELIX BUNDLE PROTEIN"/>
    <property type="match status" value="1"/>
</dbReference>
<dbReference type="PANTHER" id="PTHR38471">
    <property type="entry name" value="FOUR HELIX BUNDLE PROTEIN"/>
    <property type="match status" value="1"/>
</dbReference>
<dbReference type="KEGG" id="vai:BU251_02730"/>
<keyword evidence="2" id="KW-1185">Reference proteome</keyword>
<dbReference type="InterPro" id="IPR012657">
    <property type="entry name" value="23S_rRNA-intervening_sequence"/>
</dbReference>
<dbReference type="Pfam" id="PF05635">
    <property type="entry name" value="23S_rRNA_IVP"/>
    <property type="match status" value="1"/>
</dbReference>
<organism evidence="1 2">
    <name type="scientific">Velamenicoccus archaeovorus</name>
    <dbReference type="NCBI Taxonomy" id="1930593"/>
    <lineage>
        <taxon>Bacteria</taxon>
        <taxon>Pseudomonadati</taxon>
        <taxon>Candidatus Omnitrophota</taxon>
        <taxon>Candidatus Velamenicoccus</taxon>
    </lineage>
</organism>
<proteinExistence type="predicted"/>
<accession>A0A410P7B2</accession>
<gene>
    <name evidence="1" type="ORF">BU251_02730</name>
</gene>
<dbReference type="NCBIfam" id="TIGR02436">
    <property type="entry name" value="four helix bundle protein"/>
    <property type="match status" value="1"/>
</dbReference>
<dbReference type="Proteomes" id="UP000287243">
    <property type="component" value="Chromosome"/>
</dbReference>
<sequence>MIKSYRDLDVWQKGMGLVETAYQITGKFPKGELFGLTNQLRRSSVSIPSNIAEGFLRQHANEMIQFLYIALGSCGELDTQTEISYRLRYITENQKNLLSEDVDHIARMIRNLIKSLRNRTTKHEERTTS</sequence>
<evidence type="ECO:0000313" key="1">
    <source>
        <dbReference type="EMBL" id="QAT17993.1"/>
    </source>
</evidence>